<evidence type="ECO:0000313" key="6">
    <source>
        <dbReference type="Proteomes" id="UP000188354"/>
    </source>
</evidence>
<sequence>MAMLADAVVGALVGELLSAVLEMKDKAVNFRPTLERLEFTLKSLEPVINKIENLNRQLDRPKEETESLINQMKKGKELVLECSKVRWWKCCYMANYQDELQALDESILLFFQLDMQGHIRRDGAETLVEVKMIKTEIKKLNFGTRNDRMELKGLCSPPEPPEFIVGLDVPMRELKLRLLQDQVGVSVVNVTGSGGSGKTTLAKMICWDDQVRGIFNKNIFFITFAKTPKLNSIVQKLFQHTDYQVPELESDEDAVNQLENLLKQIGKSPILLVLDDVWPGSESLIDNFAFQITGYKILVTSRFTIGRFGPPYVLKPLGEEDAIKLFHHSASLTHISSDVPDDVVKEIVRGCSGSPLALRVSGRSLSHQNPVIWHNRARELSKGHSILDSSNDVLVSLQKNFDVLDPKVIECFRDLSLFPEDQRIPASALVDMWAELLGYDDESAMEKIYQLVNLNMADIVVTRKVASGTIDCNYHYVTQHDLLRDLAIRQTSQKPVALRDRVIIDSNDNSLPKWWTQENECTIKASILSISTDEKFTSNLQPTEVEVLVLNLRAKKFALPLFVKKMSKLNVLIITNYDFYHAELENFELLHYLSNLKRIRLEKVSIPFFSNTGSQLKNLQKLSLFMCNVNEAFKDSTVQVSDMLPNLVEMNFDYCNMVELPVGISNMVFLMKLSITNCHKLSTLPNGIGNLVNLESLWLSSCTSLEALPDSVAKLDSLKLLDISGCISLYALPEKMGELRNLEKLNVRGSKLSNLGPLIMDLEGLRHVVCDEETEELLEPFTNILSSLKLEVVQSDDNLNWLF</sequence>
<evidence type="ECO:0000259" key="4">
    <source>
        <dbReference type="PROSITE" id="PS51153"/>
    </source>
</evidence>
<dbReference type="OrthoDB" id="2016095at2759"/>
<reference evidence="5 6" key="1">
    <citation type="journal article" date="2017" name="Plant Biotechnol. J.">
        <title>A comprehensive draft genome sequence for lupin (Lupinus angustifolius), an emerging health food: insights into plant-microbe interactions and legume evolution.</title>
        <authorList>
            <person name="Hane J.K."/>
            <person name="Ming Y."/>
            <person name="Kamphuis L.G."/>
            <person name="Nelson M.N."/>
            <person name="Garg G."/>
            <person name="Atkins C.A."/>
            <person name="Bayer P.E."/>
            <person name="Bravo A."/>
            <person name="Bringans S."/>
            <person name="Cannon S."/>
            <person name="Edwards D."/>
            <person name="Foley R."/>
            <person name="Gao L.L."/>
            <person name="Harrison M.J."/>
            <person name="Huang W."/>
            <person name="Hurgobin B."/>
            <person name="Li S."/>
            <person name="Liu C.W."/>
            <person name="McGrath A."/>
            <person name="Morahan G."/>
            <person name="Murray J."/>
            <person name="Weller J."/>
            <person name="Jian J."/>
            <person name="Singh K.B."/>
        </authorList>
    </citation>
    <scope>NUCLEOTIDE SEQUENCE [LARGE SCALE GENOMIC DNA]</scope>
    <source>
        <strain evidence="6">cv. Tanjil</strain>
        <tissue evidence="5">Whole plant</tissue>
    </source>
</reference>
<keyword evidence="2" id="KW-0677">Repeat</keyword>
<dbReference type="PROSITE" id="PS51153">
    <property type="entry name" value="RPW8"/>
    <property type="match status" value="1"/>
</dbReference>
<evidence type="ECO:0000256" key="1">
    <source>
        <dbReference type="ARBA" id="ARBA00008894"/>
    </source>
</evidence>
<dbReference type="EMBL" id="CM007366">
    <property type="protein sequence ID" value="OIW09771.1"/>
    <property type="molecule type" value="Genomic_DNA"/>
</dbReference>
<dbReference type="GO" id="GO:0043531">
    <property type="term" value="F:ADP binding"/>
    <property type="evidence" value="ECO:0007669"/>
    <property type="project" value="InterPro"/>
</dbReference>
<dbReference type="InterPro" id="IPR036388">
    <property type="entry name" value="WH-like_DNA-bd_sf"/>
</dbReference>
<keyword evidence="6" id="KW-1185">Reference proteome</keyword>
<evidence type="ECO:0000256" key="3">
    <source>
        <dbReference type="ARBA" id="ARBA00022821"/>
    </source>
</evidence>
<dbReference type="InterPro" id="IPR032675">
    <property type="entry name" value="LRR_dom_sf"/>
</dbReference>
<gene>
    <name evidence="5" type="ORF">TanjilG_06162</name>
</gene>
<proteinExistence type="inferred from homology"/>
<evidence type="ECO:0000313" key="5">
    <source>
        <dbReference type="EMBL" id="OIW09771.1"/>
    </source>
</evidence>
<dbReference type="OMA" id="FYDCEDI"/>
<dbReference type="Gene3D" id="1.10.10.10">
    <property type="entry name" value="Winged helix-like DNA-binding domain superfamily/Winged helix DNA-binding domain"/>
    <property type="match status" value="1"/>
</dbReference>
<dbReference type="STRING" id="3871.A0A1J7IA94"/>
<evidence type="ECO:0000256" key="2">
    <source>
        <dbReference type="ARBA" id="ARBA00022737"/>
    </source>
</evidence>
<dbReference type="Gene3D" id="1.10.8.430">
    <property type="entry name" value="Helical domain of apoptotic protease-activating factors"/>
    <property type="match status" value="1"/>
</dbReference>
<dbReference type="AlphaFoldDB" id="A0A1J7IA94"/>
<dbReference type="PRINTS" id="PR00364">
    <property type="entry name" value="DISEASERSIST"/>
</dbReference>
<dbReference type="InterPro" id="IPR002182">
    <property type="entry name" value="NB-ARC"/>
</dbReference>
<dbReference type="Gramene" id="OIW09771">
    <property type="protein sequence ID" value="OIW09771"/>
    <property type="gene ID" value="TanjilG_06162"/>
</dbReference>
<name>A0A1J7IA94_LUPAN</name>
<dbReference type="Pfam" id="PF05659">
    <property type="entry name" value="RPW8"/>
    <property type="match status" value="1"/>
</dbReference>
<dbReference type="SUPFAM" id="SSF52540">
    <property type="entry name" value="P-loop containing nucleoside triphosphate hydrolases"/>
    <property type="match status" value="1"/>
</dbReference>
<dbReference type="PANTHER" id="PTHR36766">
    <property type="entry name" value="PLANT BROAD-SPECTRUM MILDEW RESISTANCE PROTEIN RPW8"/>
    <property type="match status" value="1"/>
</dbReference>
<dbReference type="InterPro" id="IPR008808">
    <property type="entry name" value="Powdery_mildew-R_dom"/>
</dbReference>
<accession>A0A1J7IA94</accession>
<dbReference type="InterPro" id="IPR027417">
    <property type="entry name" value="P-loop_NTPase"/>
</dbReference>
<protein>
    <recommendedName>
        <fullName evidence="4">RPW8 domain-containing protein</fullName>
    </recommendedName>
</protein>
<feature type="domain" description="RPW8" evidence="4">
    <location>
        <begin position="1"/>
        <end position="149"/>
    </location>
</feature>
<dbReference type="Gene3D" id="3.80.10.10">
    <property type="entry name" value="Ribonuclease Inhibitor"/>
    <property type="match status" value="1"/>
</dbReference>
<keyword evidence="3" id="KW-0611">Plant defense</keyword>
<dbReference type="SUPFAM" id="SSF52047">
    <property type="entry name" value="RNI-like"/>
    <property type="match status" value="1"/>
</dbReference>
<comment type="similarity">
    <text evidence="1">Belongs to the disease resistance NB-LRR family.</text>
</comment>
<dbReference type="Gene3D" id="3.40.50.300">
    <property type="entry name" value="P-loop containing nucleotide triphosphate hydrolases"/>
    <property type="match status" value="1"/>
</dbReference>
<dbReference type="Proteomes" id="UP000188354">
    <property type="component" value="Chromosome LG06"/>
</dbReference>
<dbReference type="GO" id="GO:0006952">
    <property type="term" value="P:defense response"/>
    <property type="evidence" value="ECO:0007669"/>
    <property type="project" value="UniProtKB-KW"/>
</dbReference>
<dbReference type="InterPro" id="IPR042197">
    <property type="entry name" value="Apaf_helical"/>
</dbReference>
<organism evidence="5 6">
    <name type="scientific">Lupinus angustifolius</name>
    <name type="common">Narrow-leaved blue lupine</name>
    <dbReference type="NCBI Taxonomy" id="3871"/>
    <lineage>
        <taxon>Eukaryota</taxon>
        <taxon>Viridiplantae</taxon>
        <taxon>Streptophyta</taxon>
        <taxon>Embryophyta</taxon>
        <taxon>Tracheophyta</taxon>
        <taxon>Spermatophyta</taxon>
        <taxon>Magnoliopsida</taxon>
        <taxon>eudicotyledons</taxon>
        <taxon>Gunneridae</taxon>
        <taxon>Pentapetalae</taxon>
        <taxon>rosids</taxon>
        <taxon>fabids</taxon>
        <taxon>Fabales</taxon>
        <taxon>Fabaceae</taxon>
        <taxon>Papilionoideae</taxon>
        <taxon>50 kb inversion clade</taxon>
        <taxon>genistoids sensu lato</taxon>
        <taxon>core genistoids</taxon>
        <taxon>Genisteae</taxon>
        <taxon>Lupinus</taxon>
    </lineage>
</organism>
<dbReference type="KEGG" id="lang:109350058"/>
<dbReference type="Pfam" id="PF00931">
    <property type="entry name" value="NB-ARC"/>
    <property type="match status" value="1"/>
</dbReference>
<dbReference type="PANTHER" id="PTHR36766:SF3">
    <property type="entry name" value="RPW8 DOMAIN-CONTAINING PROTEIN"/>
    <property type="match status" value="1"/>
</dbReference>